<gene>
    <name evidence="4" type="ORF">FFLO_05374</name>
</gene>
<accession>A0A8K0JMH2</accession>
<feature type="compositionally biased region" description="Low complexity" evidence="3">
    <location>
        <begin position="29"/>
        <end position="39"/>
    </location>
</feature>
<dbReference type="InterPro" id="IPR007587">
    <property type="entry name" value="SAPS"/>
</dbReference>
<feature type="compositionally biased region" description="Polar residues" evidence="3">
    <location>
        <begin position="748"/>
        <end position="758"/>
    </location>
</feature>
<feature type="region of interest" description="Disordered" evidence="3">
    <location>
        <begin position="1058"/>
        <end position="1122"/>
    </location>
</feature>
<feature type="region of interest" description="Disordered" evidence="3">
    <location>
        <begin position="570"/>
        <end position="591"/>
    </location>
</feature>
<feature type="compositionally biased region" description="Basic and acidic residues" evidence="3">
    <location>
        <begin position="1177"/>
        <end position="1191"/>
    </location>
</feature>
<organism evidence="4 5">
    <name type="scientific">Filobasidium floriforme</name>
    <dbReference type="NCBI Taxonomy" id="5210"/>
    <lineage>
        <taxon>Eukaryota</taxon>
        <taxon>Fungi</taxon>
        <taxon>Dikarya</taxon>
        <taxon>Basidiomycota</taxon>
        <taxon>Agaricomycotina</taxon>
        <taxon>Tremellomycetes</taxon>
        <taxon>Filobasidiales</taxon>
        <taxon>Filobasidiaceae</taxon>
        <taxon>Filobasidium</taxon>
    </lineage>
</organism>
<evidence type="ECO:0000256" key="2">
    <source>
        <dbReference type="ARBA" id="ARBA00023306"/>
    </source>
</evidence>
<feature type="compositionally biased region" description="Low complexity" evidence="3">
    <location>
        <begin position="418"/>
        <end position="429"/>
    </location>
</feature>
<feature type="region of interest" description="Disordered" evidence="3">
    <location>
        <begin position="20"/>
        <end position="51"/>
    </location>
</feature>
<sequence length="1332" mass="144679">MFWRMNPGLNASSTLEATLDRALGGNGGDSSSNSQYSGNRGSGGAGSSGGGGMHNVLDQLLDETDLLSELKAGNARLIQVLSARDNVRGLIAWSVYGTDEIERHADTAERRILEDLVKQGGLASLDSSTANGDKTGSTGGLSPASTHDKAASETTERSESPTSSGLWGNFPNASPQPDVEGDAKRQRYPHLATEILCADYFQISETLWSDLPGLLGPIWDIILGSREEALGMSVVEGCDTPEMRSRLRAHVRYELERTKSERDEDDDKRREIIRGNWTRINGMLLTKRPTQMFKFIQEIPSVVSRLVDRIDSPSIQDTILRLITCEEAGVVGVIEWLRQENFIPKLLSLLSPYESPSTHFTITEIVKAIINLTSPNAFSPNGGNGGDQGEAGSASDGANAAAHANASSPLDPTSGPIATSANATNDSAAPIGQRDNRLIRELVMPENIAMLVEAVKRTVATTDGTVPEQDRHRTSLVEVDLDDGSANTSASKTTDIPVQNASEPYSFDPYQVTKLPSIASVTSSFCQSITILIELIRKNNSDYSEPYLFHSIRNRLMGMQQRKVEIRFQAKDQADQEDKHTSSLEEDAQDRQDMEDTMAKMSEKLGIVHLGPLLSQVREHIGELQEAILHPRHPERSRIPGVPNPLTTERFRIVELYAEMLHCSNMSILNRAKGSGPDYTADGRLEGGLDALEKLGTALEGVTEAGNGNDEVLNEVTPARDLPVSSSGSTNCSLTGSDDEGEDPVSEHTVQINSSEANSGDVESAPSVRPEEEEEEEPSTPKQTLFEDMTTATDKLSLSTEASSETETQTAKRLANVRNPAGASVENTHREEPATTMTSGDVLKQLYIDHRVLLSVVDIFFEHPSNNFLHNVIYDIVQQVLNGRIDQGYNRRLVYELFCDAKIVEKILDTQRLNVELCQGKRSRRLGLMGHMLLIADELEKFFERCPPELYESIEHSFVRSEWNAFVAGELRESRQRDAQPLGGGRPSALAAANAAKQDWDNGEEEEDVSGALAGQPLTRSVSSGDAFSGSFGFGTAENEDSRFRVFNKFLTNETYSGSFASSDEDSDDSSESPRANRGGRQQMLSDGFENAFSPSSDPGEMDDGFGDFVAADPFGDSFEAPYQKPRMSIHANRPMTAADFANQAFREQFAGESATRSGADDSSDDDDDEDDDDEASEHAHGIIVEPDHGGFESAAQFLAANWSVPGGHLESGRVRQSTRSANARARSWDDANSSSNGSVSSPSPGSSPEAIKSLHPAAQIGRRLSGSQALSPPSPTLVRATDPSEPYGHGVSPDTTVREDGKLERNIDGRTVTAPQDDLTLAANHARKNSR</sequence>
<evidence type="ECO:0008006" key="6">
    <source>
        <dbReference type="Google" id="ProtNLM"/>
    </source>
</evidence>
<feature type="compositionally biased region" description="Polar residues" evidence="3">
    <location>
        <begin position="724"/>
        <end position="736"/>
    </location>
</feature>
<feature type="compositionally biased region" description="Polar residues" evidence="3">
    <location>
        <begin position="125"/>
        <end position="136"/>
    </location>
</feature>
<protein>
    <recommendedName>
        <fullName evidence="6">SAPS-domain-containing protein</fullName>
    </recommendedName>
</protein>
<proteinExistence type="inferred from homology"/>
<feature type="region of interest" description="Disordered" evidence="3">
    <location>
        <begin position="379"/>
        <end position="432"/>
    </location>
</feature>
<dbReference type="GO" id="GO:0005634">
    <property type="term" value="C:nucleus"/>
    <property type="evidence" value="ECO:0007669"/>
    <property type="project" value="TreeGrafter"/>
</dbReference>
<name>A0A8K0JMH2_9TREE</name>
<feature type="region of interest" description="Disordered" evidence="3">
    <location>
        <begin position="976"/>
        <end position="1010"/>
    </location>
</feature>
<dbReference type="PANTHER" id="PTHR12634">
    <property type="entry name" value="SIT4 YEAST -ASSOCIATING PROTEIN-RELATED"/>
    <property type="match status" value="1"/>
</dbReference>
<dbReference type="GO" id="GO:0019888">
    <property type="term" value="F:protein phosphatase regulator activity"/>
    <property type="evidence" value="ECO:0007669"/>
    <property type="project" value="TreeGrafter"/>
</dbReference>
<evidence type="ECO:0000256" key="1">
    <source>
        <dbReference type="ARBA" id="ARBA00006180"/>
    </source>
</evidence>
<feature type="region of interest" description="Disordered" evidence="3">
    <location>
        <begin position="717"/>
        <end position="788"/>
    </location>
</feature>
<feature type="compositionally biased region" description="Low complexity" evidence="3">
    <location>
        <begin position="1233"/>
        <end position="1249"/>
    </location>
</feature>
<evidence type="ECO:0000256" key="3">
    <source>
        <dbReference type="SAM" id="MobiDB-lite"/>
    </source>
</evidence>
<dbReference type="Proteomes" id="UP000812966">
    <property type="component" value="Unassembled WGS sequence"/>
</dbReference>
<dbReference type="PANTHER" id="PTHR12634:SF8">
    <property type="entry name" value="FIERY MOUNTAIN, ISOFORM D"/>
    <property type="match status" value="1"/>
</dbReference>
<feature type="compositionally biased region" description="Low complexity" evidence="3">
    <location>
        <begin position="390"/>
        <end position="408"/>
    </location>
</feature>
<keyword evidence="2" id="KW-0131">Cell cycle</keyword>
<feature type="region of interest" description="Disordered" evidence="3">
    <location>
        <begin position="1205"/>
        <end position="1332"/>
    </location>
</feature>
<dbReference type="GO" id="GO:0005829">
    <property type="term" value="C:cytosol"/>
    <property type="evidence" value="ECO:0007669"/>
    <property type="project" value="TreeGrafter"/>
</dbReference>
<evidence type="ECO:0000313" key="4">
    <source>
        <dbReference type="EMBL" id="KAG7529834.1"/>
    </source>
</evidence>
<feature type="compositionally biased region" description="Basic and acidic residues" evidence="3">
    <location>
        <begin position="1297"/>
        <end position="1309"/>
    </location>
</feature>
<feature type="compositionally biased region" description="Acidic residues" evidence="3">
    <location>
        <begin position="1162"/>
        <end position="1176"/>
    </location>
</feature>
<comment type="caution">
    <text evidence="4">The sequence shown here is derived from an EMBL/GenBank/DDBJ whole genome shotgun (WGS) entry which is preliminary data.</text>
</comment>
<dbReference type="GO" id="GO:0019903">
    <property type="term" value="F:protein phosphatase binding"/>
    <property type="evidence" value="ECO:0007669"/>
    <property type="project" value="InterPro"/>
</dbReference>
<feature type="region of interest" description="Disordered" evidence="3">
    <location>
        <begin position="123"/>
        <end position="184"/>
    </location>
</feature>
<keyword evidence="5" id="KW-1185">Reference proteome</keyword>
<evidence type="ECO:0000313" key="5">
    <source>
        <dbReference type="Proteomes" id="UP000812966"/>
    </source>
</evidence>
<dbReference type="EMBL" id="JABELV010000134">
    <property type="protein sequence ID" value="KAG7529834.1"/>
    <property type="molecule type" value="Genomic_DNA"/>
</dbReference>
<feature type="region of interest" description="Disordered" evidence="3">
    <location>
        <begin position="1142"/>
        <end position="1191"/>
    </location>
</feature>
<dbReference type="Pfam" id="PF04499">
    <property type="entry name" value="SAPS"/>
    <property type="match status" value="2"/>
</dbReference>
<feature type="compositionally biased region" description="Basic and acidic residues" evidence="3">
    <location>
        <begin position="146"/>
        <end position="159"/>
    </location>
</feature>
<reference evidence="4" key="1">
    <citation type="submission" date="2020-04" db="EMBL/GenBank/DDBJ databases">
        <title>Analysis of mating type loci in Filobasidium floriforme.</title>
        <authorList>
            <person name="Nowrousian M."/>
        </authorList>
    </citation>
    <scope>NUCLEOTIDE SEQUENCE</scope>
    <source>
        <strain evidence="4">CBS 6242</strain>
    </source>
</reference>
<comment type="similarity">
    <text evidence="1">Belongs to the SAPS family.</text>
</comment>
<feature type="compositionally biased region" description="Gly residues" evidence="3">
    <location>
        <begin position="40"/>
        <end position="51"/>
    </location>
</feature>
<dbReference type="OrthoDB" id="10259133at2759"/>